<dbReference type="Pfam" id="PF00999">
    <property type="entry name" value="Na_H_Exchanger"/>
    <property type="match status" value="1"/>
</dbReference>
<proteinExistence type="inferred from homology"/>
<feature type="transmembrane region" description="Helical" evidence="8">
    <location>
        <begin position="59"/>
        <end position="80"/>
    </location>
</feature>
<organism evidence="10 11">
    <name type="scientific">Adhaeribacter rhizoryzae</name>
    <dbReference type="NCBI Taxonomy" id="2607907"/>
    <lineage>
        <taxon>Bacteria</taxon>
        <taxon>Pseudomonadati</taxon>
        <taxon>Bacteroidota</taxon>
        <taxon>Cytophagia</taxon>
        <taxon>Cytophagales</taxon>
        <taxon>Hymenobacteraceae</taxon>
        <taxon>Adhaeribacter</taxon>
    </lineage>
</organism>
<feature type="transmembrane region" description="Helical" evidence="8">
    <location>
        <begin position="299"/>
        <end position="320"/>
    </location>
</feature>
<evidence type="ECO:0000259" key="9">
    <source>
        <dbReference type="PROSITE" id="PS51202"/>
    </source>
</evidence>
<name>A0A5M6DPL6_9BACT</name>
<feature type="domain" description="RCK C-terminal" evidence="9">
    <location>
        <begin position="659"/>
        <end position="743"/>
    </location>
</feature>
<dbReference type="InterPro" id="IPR006037">
    <property type="entry name" value="RCK_C"/>
</dbReference>
<evidence type="ECO:0000313" key="10">
    <source>
        <dbReference type="EMBL" id="KAA5549481.1"/>
    </source>
</evidence>
<evidence type="ECO:0000256" key="2">
    <source>
        <dbReference type="ARBA" id="ARBA00005551"/>
    </source>
</evidence>
<dbReference type="EMBL" id="VWSF01000001">
    <property type="protein sequence ID" value="KAA5549481.1"/>
    <property type="molecule type" value="Genomic_DNA"/>
</dbReference>
<feature type="transmembrane region" description="Helical" evidence="8">
    <location>
        <begin position="150"/>
        <end position="171"/>
    </location>
</feature>
<keyword evidence="6 8" id="KW-1133">Transmembrane helix</keyword>
<feature type="transmembrane region" description="Helical" evidence="8">
    <location>
        <begin position="6"/>
        <end position="25"/>
    </location>
</feature>
<sequence>MTHVPQLIIDLAFILGAAGVTTLLFKWLKQPLVLGYIIAGLLVGPNFPFIPSIAEVESIQIWAEIGVIFLLFSLGLEFSFKKLAKVGGTASITAITEVVGMLLLGYVTGQILGWSFMDSIFLGGILSISSTTIIIRAFDELGVKSQKFAGIVFGILVVEDLVAILLLVLLTTVAVSQQFGGAAMLTSVVKLAFFLSVWFLGGIYLIPTFLRKSKKLMNEETLLVVSVALCLLMVVLATNAGFSPALGAFIMGSILAETVYAEKIEHLTKSVKELFGAVFFVSVGMLIDPKMLVEYAGPVFLITFITIFGKAVTSSVGALVSGQPLKQSIQTGLSLAQIGEFSFIIATLGVTLKVTSDFLYPIAVAVSALTTFTTPFLIRFSEPFYYWLEKRLPESWRKFLTNYSSGAQTISNVSDWQVVLRSFAQPIITNSVVLISILLVSTRFLYPFIAETIEAERWARVLTAFISLTFMAPFIYALAIKRVKNRAYSRLWQNKKYTRGPLLALEIGRILLALFSVLFLLDYLFSYQIALVFAVVVIGVIFPLFRKRIRNAYERIEHRFMTNLNAREADSPAKKLLPWDAHLAHFQVSPESEYIGKTLAELGIREKFGVSIAQIERGRLTIPVPRGEERLYPTDKITVIGTDEQLSSFKPFIEVANPEAIIAAAQSEVGLRQVVVDAKFPYLGNTIRASGIREKTNGLIVGIERNGERILNPDPATIFEIGDIVWLAGEKRLIRQVEQPTVV</sequence>
<feature type="transmembrane region" description="Helical" evidence="8">
    <location>
        <begin position="332"/>
        <end position="352"/>
    </location>
</feature>
<evidence type="ECO:0000256" key="5">
    <source>
        <dbReference type="ARBA" id="ARBA00022692"/>
    </source>
</evidence>
<feature type="transmembrane region" description="Helical" evidence="8">
    <location>
        <begin position="92"/>
        <end position="114"/>
    </location>
</feature>
<comment type="similarity">
    <text evidence="2">Belongs to the monovalent cation:proton antiporter 2 (CPA2) transporter (TC 2.A.37) family.</text>
</comment>
<comment type="subcellular location">
    <subcellularLocation>
        <location evidence="1">Membrane</location>
        <topology evidence="1">Multi-pass membrane protein</topology>
    </subcellularLocation>
</comment>
<feature type="transmembrane region" description="Helical" evidence="8">
    <location>
        <begin position="527"/>
        <end position="545"/>
    </location>
</feature>
<dbReference type="RefSeq" id="WP_150086533.1">
    <property type="nucleotide sequence ID" value="NZ_VWSF01000001.1"/>
</dbReference>
<feature type="transmembrane region" description="Helical" evidence="8">
    <location>
        <begin position="358"/>
        <end position="378"/>
    </location>
</feature>
<evidence type="ECO:0000256" key="1">
    <source>
        <dbReference type="ARBA" id="ARBA00004141"/>
    </source>
</evidence>
<evidence type="ECO:0000256" key="3">
    <source>
        <dbReference type="ARBA" id="ARBA00022448"/>
    </source>
</evidence>
<dbReference type="GO" id="GO:0008324">
    <property type="term" value="F:monoatomic cation transmembrane transporter activity"/>
    <property type="evidence" value="ECO:0007669"/>
    <property type="project" value="InterPro"/>
</dbReference>
<dbReference type="InterPro" id="IPR006153">
    <property type="entry name" value="Cation/H_exchanger_TM"/>
</dbReference>
<dbReference type="Gene3D" id="1.20.1530.20">
    <property type="match status" value="1"/>
</dbReference>
<dbReference type="AlphaFoldDB" id="A0A5M6DPL6"/>
<evidence type="ECO:0000313" key="11">
    <source>
        <dbReference type="Proteomes" id="UP000323426"/>
    </source>
</evidence>
<dbReference type="Pfam" id="PF02080">
    <property type="entry name" value="TrkA_C"/>
    <property type="match status" value="2"/>
</dbReference>
<feature type="domain" description="RCK C-terminal" evidence="9">
    <location>
        <begin position="571"/>
        <end position="655"/>
    </location>
</feature>
<dbReference type="PROSITE" id="PS51202">
    <property type="entry name" value="RCK_C"/>
    <property type="match status" value="2"/>
</dbReference>
<evidence type="ECO:0000256" key="4">
    <source>
        <dbReference type="ARBA" id="ARBA00022538"/>
    </source>
</evidence>
<feature type="transmembrane region" description="Helical" evidence="8">
    <location>
        <begin position="120"/>
        <end position="138"/>
    </location>
</feature>
<keyword evidence="4" id="KW-0633">Potassium transport</keyword>
<dbReference type="PANTHER" id="PTHR42751">
    <property type="entry name" value="SODIUM/HYDROGEN EXCHANGER FAMILY/TRKA DOMAIN PROTEIN"/>
    <property type="match status" value="1"/>
</dbReference>
<comment type="caution">
    <text evidence="10">The sequence shown here is derived from an EMBL/GenBank/DDBJ whole genome shotgun (WGS) entry which is preliminary data.</text>
</comment>
<dbReference type="GO" id="GO:0006813">
    <property type="term" value="P:potassium ion transport"/>
    <property type="evidence" value="ECO:0007669"/>
    <property type="project" value="UniProtKB-KW"/>
</dbReference>
<keyword evidence="11" id="KW-1185">Reference proteome</keyword>
<dbReference type="Proteomes" id="UP000323426">
    <property type="component" value="Unassembled WGS sequence"/>
</dbReference>
<feature type="transmembrane region" description="Helical" evidence="8">
    <location>
        <begin position="427"/>
        <end position="446"/>
    </location>
</feature>
<dbReference type="InterPro" id="IPR038770">
    <property type="entry name" value="Na+/solute_symporter_sf"/>
</dbReference>
<evidence type="ECO:0000256" key="8">
    <source>
        <dbReference type="SAM" id="Phobius"/>
    </source>
</evidence>
<dbReference type="GO" id="GO:0015297">
    <property type="term" value="F:antiporter activity"/>
    <property type="evidence" value="ECO:0007669"/>
    <property type="project" value="InterPro"/>
</dbReference>
<dbReference type="GO" id="GO:1902600">
    <property type="term" value="P:proton transmembrane transport"/>
    <property type="evidence" value="ECO:0007669"/>
    <property type="project" value="InterPro"/>
</dbReference>
<keyword evidence="3" id="KW-0813">Transport</keyword>
<keyword evidence="7 8" id="KW-0472">Membrane</keyword>
<dbReference type="SUPFAM" id="SSF116726">
    <property type="entry name" value="TrkA C-terminal domain-like"/>
    <property type="match status" value="2"/>
</dbReference>
<reference evidence="10 11" key="1">
    <citation type="submission" date="2019-09" db="EMBL/GenBank/DDBJ databases">
        <title>Genome sequence and assembly of Adhaeribacter sp.</title>
        <authorList>
            <person name="Chhetri G."/>
        </authorList>
    </citation>
    <scope>NUCLEOTIDE SEQUENCE [LARGE SCALE GENOMIC DNA]</scope>
    <source>
        <strain evidence="10 11">DK36</strain>
    </source>
</reference>
<dbReference type="GO" id="GO:0016020">
    <property type="term" value="C:membrane"/>
    <property type="evidence" value="ECO:0007669"/>
    <property type="project" value="UniProtKB-SubCell"/>
</dbReference>
<gene>
    <name evidence="10" type="ORF">F0145_02530</name>
</gene>
<feature type="transmembrane region" description="Helical" evidence="8">
    <location>
        <begin position="191"/>
        <end position="210"/>
    </location>
</feature>
<keyword evidence="4" id="KW-0630">Potassium</keyword>
<feature type="transmembrane region" description="Helical" evidence="8">
    <location>
        <begin position="32"/>
        <end position="53"/>
    </location>
</feature>
<protein>
    <submittedName>
        <fullName evidence="10">Sodium:proton antiporter</fullName>
    </submittedName>
</protein>
<accession>A0A5M6DPL6</accession>
<dbReference type="Gene3D" id="3.30.70.1450">
    <property type="entry name" value="Regulator of K+ conductance, C-terminal domain"/>
    <property type="match status" value="2"/>
</dbReference>
<feature type="transmembrane region" description="Helical" evidence="8">
    <location>
        <begin position="222"/>
        <end position="239"/>
    </location>
</feature>
<keyword evidence="4" id="KW-0406">Ion transport</keyword>
<keyword evidence="5 8" id="KW-0812">Transmembrane</keyword>
<evidence type="ECO:0000256" key="7">
    <source>
        <dbReference type="ARBA" id="ARBA00023136"/>
    </source>
</evidence>
<dbReference type="InterPro" id="IPR036721">
    <property type="entry name" value="RCK_C_sf"/>
</dbReference>
<evidence type="ECO:0000256" key="6">
    <source>
        <dbReference type="ARBA" id="ARBA00022989"/>
    </source>
</evidence>
<dbReference type="PANTHER" id="PTHR42751:SF3">
    <property type="entry name" value="SODIUM_GLUTAMATE SYMPORTER"/>
    <property type="match status" value="1"/>
</dbReference>
<feature type="transmembrane region" description="Helical" evidence="8">
    <location>
        <begin position="458"/>
        <end position="479"/>
    </location>
</feature>
<feature type="transmembrane region" description="Helical" evidence="8">
    <location>
        <begin position="500"/>
        <end position="521"/>
    </location>
</feature>